<dbReference type="AlphaFoldDB" id="A0A5E4PYL4"/>
<evidence type="ECO:0000256" key="1">
    <source>
        <dbReference type="SAM" id="SignalP"/>
    </source>
</evidence>
<accession>A0A5E4PYL4</accession>
<feature type="signal peptide" evidence="1">
    <location>
        <begin position="1"/>
        <end position="21"/>
    </location>
</feature>
<keyword evidence="3" id="KW-1185">Reference proteome</keyword>
<protein>
    <submittedName>
        <fullName evidence="2">Uncharacterized protein</fullName>
    </submittedName>
</protein>
<reference evidence="2 3" key="1">
    <citation type="submission" date="2017-07" db="EMBL/GenBank/DDBJ databases">
        <authorList>
            <person name="Talla V."/>
            <person name="Backstrom N."/>
        </authorList>
    </citation>
    <scope>NUCLEOTIDE SEQUENCE [LARGE SCALE GENOMIC DNA]</scope>
</reference>
<evidence type="ECO:0000313" key="3">
    <source>
        <dbReference type="Proteomes" id="UP000324832"/>
    </source>
</evidence>
<dbReference type="Proteomes" id="UP000324832">
    <property type="component" value="Unassembled WGS sequence"/>
</dbReference>
<keyword evidence="1" id="KW-0732">Signal</keyword>
<gene>
    <name evidence="2" type="ORF">LSINAPIS_LOCUS3282</name>
</gene>
<name>A0A5E4PYL4_9NEOP</name>
<evidence type="ECO:0000313" key="2">
    <source>
        <dbReference type="EMBL" id="VVC90359.1"/>
    </source>
</evidence>
<organism evidence="2 3">
    <name type="scientific">Leptidea sinapis</name>
    <dbReference type="NCBI Taxonomy" id="189913"/>
    <lineage>
        <taxon>Eukaryota</taxon>
        <taxon>Metazoa</taxon>
        <taxon>Ecdysozoa</taxon>
        <taxon>Arthropoda</taxon>
        <taxon>Hexapoda</taxon>
        <taxon>Insecta</taxon>
        <taxon>Pterygota</taxon>
        <taxon>Neoptera</taxon>
        <taxon>Endopterygota</taxon>
        <taxon>Lepidoptera</taxon>
        <taxon>Glossata</taxon>
        <taxon>Ditrysia</taxon>
        <taxon>Papilionoidea</taxon>
        <taxon>Pieridae</taxon>
        <taxon>Dismorphiinae</taxon>
        <taxon>Leptidea</taxon>
    </lineage>
</organism>
<proteinExistence type="predicted"/>
<dbReference type="EMBL" id="FZQP02000781">
    <property type="protein sequence ID" value="VVC90359.1"/>
    <property type="molecule type" value="Genomic_DNA"/>
</dbReference>
<sequence>MATWRKTVVVVNWCCLICAYTQKDFQQDGGGVTRLDKVRDEYIRGRFKVAHIIENLKKSRLMGYGHIMRHDDDYELLPLRLPLSGLLPSSCEIPFSSKIASTLTVEEARRIALVRTKWCE</sequence>
<feature type="chain" id="PRO_5023123553" evidence="1">
    <location>
        <begin position="22"/>
        <end position="120"/>
    </location>
</feature>